<keyword evidence="13" id="KW-1185">Reference proteome</keyword>
<dbReference type="AlphaFoldDB" id="A0A9W6GCS0"/>
<evidence type="ECO:0000256" key="7">
    <source>
        <dbReference type="ARBA" id="ARBA00023080"/>
    </source>
</evidence>
<keyword evidence="4 10" id="KW-0547">Nucleotide-binding</keyword>
<dbReference type="CDD" id="cd00515">
    <property type="entry name" value="HAM1"/>
    <property type="match status" value="1"/>
</dbReference>
<evidence type="ECO:0000256" key="1">
    <source>
        <dbReference type="ARBA" id="ARBA00008023"/>
    </source>
</evidence>
<dbReference type="Pfam" id="PF01725">
    <property type="entry name" value="Ham1p_like"/>
    <property type="match status" value="1"/>
</dbReference>
<dbReference type="NCBIfam" id="TIGR00042">
    <property type="entry name" value="RdgB/HAM1 family non-canonical purine NTP pyrophosphatase"/>
    <property type="match status" value="1"/>
</dbReference>
<gene>
    <name evidence="12" type="ORF">TISLANDTSLP1_04860</name>
</gene>
<dbReference type="InterPro" id="IPR029001">
    <property type="entry name" value="ITPase-like_fam"/>
</dbReference>
<dbReference type="EMBL" id="BSDX01000001">
    <property type="protein sequence ID" value="GLI52793.1"/>
    <property type="molecule type" value="Genomic_DNA"/>
</dbReference>
<keyword evidence="7 10" id="KW-0546">Nucleotide metabolism</keyword>
<dbReference type="Proteomes" id="UP001144297">
    <property type="component" value="Unassembled WGS sequence"/>
</dbReference>
<evidence type="ECO:0000256" key="6">
    <source>
        <dbReference type="ARBA" id="ARBA00022842"/>
    </source>
</evidence>
<dbReference type="GO" id="GO:0046872">
    <property type="term" value="F:metal ion binding"/>
    <property type="evidence" value="ECO:0007669"/>
    <property type="project" value="UniProtKB-KW"/>
</dbReference>
<comment type="cofactor">
    <cofactor evidence="10">
        <name>Mg(2+)</name>
        <dbReference type="ChEBI" id="CHEBI:18420"/>
    </cofactor>
    <text evidence="10">Binds 1 Mg(2+) ion per subunit.</text>
</comment>
<feature type="binding site" evidence="10">
    <location>
        <position position="69"/>
    </location>
    <ligand>
        <name>Mg(2+)</name>
        <dbReference type="ChEBI" id="CHEBI:18420"/>
    </ligand>
</feature>
<feature type="binding site" evidence="10">
    <location>
        <begin position="180"/>
        <end position="181"/>
    </location>
    <ligand>
        <name>substrate</name>
    </ligand>
</feature>
<keyword evidence="3 10" id="KW-0479">Metal-binding</keyword>
<comment type="catalytic activity">
    <reaction evidence="10">
        <text>ITP + H2O = IMP + diphosphate + H(+)</text>
        <dbReference type="Rhea" id="RHEA:29399"/>
        <dbReference type="ChEBI" id="CHEBI:15377"/>
        <dbReference type="ChEBI" id="CHEBI:15378"/>
        <dbReference type="ChEBI" id="CHEBI:33019"/>
        <dbReference type="ChEBI" id="CHEBI:58053"/>
        <dbReference type="ChEBI" id="CHEBI:61402"/>
        <dbReference type="EC" id="3.6.1.66"/>
    </reaction>
</comment>
<protein>
    <recommendedName>
        <fullName evidence="10">dITP/XTP pyrophosphatase</fullName>
        <ecNumber evidence="10">3.6.1.66</ecNumber>
    </recommendedName>
    <alternativeName>
        <fullName evidence="10">Non-canonical purine NTP pyrophosphatase</fullName>
    </alternativeName>
    <alternativeName>
        <fullName evidence="10">Non-standard purine NTP pyrophosphatase</fullName>
    </alternativeName>
    <alternativeName>
        <fullName evidence="10">Nucleoside-triphosphate diphosphatase</fullName>
    </alternativeName>
    <alternativeName>
        <fullName evidence="10">Nucleoside-triphosphate pyrophosphatase</fullName>
        <shortName evidence="10">NTPase</shortName>
    </alternativeName>
</protein>
<dbReference type="GO" id="GO:0036222">
    <property type="term" value="F:XTP diphosphatase activity"/>
    <property type="evidence" value="ECO:0007669"/>
    <property type="project" value="UniProtKB-UniRule"/>
</dbReference>
<accession>A0A9W6GCS0</accession>
<organism evidence="12 13">
    <name type="scientific">Thermodesulfovibrio yellowstonii</name>
    <dbReference type="NCBI Taxonomy" id="28262"/>
    <lineage>
        <taxon>Bacteria</taxon>
        <taxon>Pseudomonadati</taxon>
        <taxon>Nitrospirota</taxon>
        <taxon>Thermodesulfovibrionia</taxon>
        <taxon>Thermodesulfovibrionales</taxon>
        <taxon>Thermodesulfovibrionaceae</taxon>
        <taxon>Thermodesulfovibrio</taxon>
    </lineage>
</organism>
<evidence type="ECO:0000256" key="8">
    <source>
        <dbReference type="ARBA" id="ARBA00051875"/>
    </source>
</evidence>
<dbReference type="InterPro" id="IPR002637">
    <property type="entry name" value="RdgB/HAM1"/>
</dbReference>
<comment type="subunit">
    <text evidence="2 10">Homodimer.</text>
</comment>
<feature type="binding site" evidence="10">
    <location>
        <position position="70"/>
    </location>
    <ligand>
        <name>substrate</name>
    </ligand>
</feature>
<feature type="binding site" evidence="10">
    <location>
        <begin position="7"/>
        <end position="12"/>
    </location>
    <ligand>
        <name>substrate</name>
    </ligand>
</feature>
<keyword evidence="6 10" id="KW-0460">Magnesium</keyword>
<dbReference type="GO" id="GO:0000166">
    <property type="term" value="F:nucleotide binding"/>
    <property type="evidence" value="ECO:0007669"/>
    <property type="project" value="UniProtKB-KW"/>
</dbReference>
<evidence type="ECO:0000256" key="10">
    <source>
        <dbReference type="HAMAP-Rule" id="MF_01405"/>
    </source>
</evidence>
<evidence type="ECO:0000256" key="2">
    <source>
        <dbReference type="ARBA" id="ARBA00011738"/>
    </source>
</evidence>
<feature type="binding site" evidence="10">
    <location>
        <begin position="152"/>
        <end position="155"/>
    </location>
    <ligand>
        <name>substrate</name>
    </ligand>
</feature>
<dbReference type="PANTHER" id="PTHR11067:SF9">
    <property type="entry name" value="INOSINE TRIPHOSPHATE PYROPHOSPHATASE"/>
    <property type="match status" value="1"/>
</dbReference>
<sequence>MKIVIASRNRKKIEELKRILQGLEITILSVNDFPELEEVKEDGLTFDENALKKARYVCQQTGLPALSDDSGLEVEALGGRPGVRSARYAGDEASDDDNIKKLLEELAGVPSEKRTAQFVCCIALVFPDGKEYIFWGYVRGKISEIPRGTQGFGYDPVFIPEGFKKTFAEMSPHEKDKISHRKEALDKLRDFLIKFAPIYKQNLL</sequence>
<evidence type="ECO:0000313" key="13">
    <source>
        <dbReference type="Proteomes" id="UP001144297"/>
    </source>
</evidence>
<dbReference type="Gene3D" id="3.90.950.10">
    <property type="match status" value="1"/>
</dbReference>
<comment type="catalytic activity">
    <reaction evidence="9 10">
        <text>XTP + H2O = XMP + diphosphate + H(+)</text>
        <dbReference type="Rhea" id="RHEA:28610"/>
        <dbReference type="ChEBI" id="CHEBI:15377"/>
        <dbReference type="ChEBI" id="CHEBI:15378"/>
        <dbReference type="ChEBI" id="CHEBI:33019"/>
        <dbReference type="ChEBI" id="CHEBI:57464"/>
        <dbReference type="ChEBI" id="CHEBI:61314"/>
        <dbReference type="EC" id="3.6.1.66"/>
    </reaction>
</comment>
<dbReference type="GO" id="GO:0005829">
    <property type="term" value="C:cytosol"/>
    <property type="evidence" value="ECO:0007669"/>
    <property type="project" value="TreeGrafter"/>
</dbReference>
<comment type="caution">
    <text evidence="10">Lacks conserved residue(s) required for the propagation of feature annotation.</text>
</comment>
<comment type="catalytic activity">
    <reaction evidence="8 10">
        <text>dITP + H2O = dIMP + diphosphate + H(+)</text>
        <dbReference type="Rhea" id="RHEA:28342"/>
        <dbReference type="ChEBI" id="CHEBI:15377"/>
        <dbReference type="ChEBI" id="CHEBI:15378"/>
        <dbReference type="ChEBI" id="CHEBI:33019"/>
        <dbReference type="ChEBI" id="CHEBI:61194"/>
        <dbReference type="ChEBI" id="CHEBI:61382"/>
        <dbReference type="EC" id="3.6.1.66"/>
    </reaction>
</comment>
<dbReference type="SMR" id="A0A9W6GCS0"/>
<evidence type="ECO:0000256" key="3">
    <source>
        <dbReference type="ARBA" id="ARBA00022723"/>
    </source>
</evidence>
<dbReference type="EC" id="3.6.1.66" evidence="10"/>
<dbReference type="HAMAP" id="MF_01405">
    <property type="entry name" value="Non_canon_purine_NTPase"/>
    <property type="match status" value="1"/>
</dbReference>
<feature type="binding site" evidence="10">
    <location>
        <position position="175"/>
    </location>
    <ligand>
        <name>substrate</name>
    </ligand>
</feature>
<dbReference type="FunFam" id="3.90.950.10:FF:000001">
    <property type="entry name" value="dITP/XTP pyrophosphatase"/>
    <property type="match status" value="1"/>
</dbReference>
<dbReference type="GO" id="GO:0017111">
    <property type="term" value="F:ribonucleoside triphosphate phosphatase activity"/>
    <property type="evidence" value="ECO:0007669"/>
    <property type="project" value="InterPro"/>
</dbReference>
<comment type="function">
    <text evidence="10">Pyrophosphatase that catalyzes the hydrolysis of nucleoside triphosphates to their monophosphate derivatives, with a high preference for the non-canonical purine nucleotides XTP (xanthosine triphosphate), dITP (deoxyinosine triphosphate) and ITP. Seems to function as a house-cleaning enzyme that removes non-canonical purine nucleotides from the nucleotide pool, thus preventing their incorporation into DNA/RNA and avoiding chromosomal lesions.</text>
</comment>
<evidence type="ECO:0000256" key="5">
    <source>
        <dbReference type="ARBA" id="ARBA00022801"/>
    </source>
</evidence>
<evidence type="ECO:0000256" key="11">
    <source>
        <dbReference type="RuleBase" id="RU003781"/>
    </source>
</evidence>
<evidence type="ECO:0000313" key="12">
    <source>
        <dbReference type="EMBL" id="GLI52793.1"/>
    </source>
</evidence>
<dbReference type="InterPro" id="IPR020922">
    <property type="entry name" value="dITP/XTP_pyrophosphatase"/>
</dbReference>
<dbReference type="GO" id="GO:0035870">
    <property type="term" value="F:dITP diphosphatase activity"/>
    <property type="evidence" value="ECO:0007669"/>
    <property type="project" value="UniProtKB-UniRule"/>
</dbReference>
<dbReference type="PANTHER" id="PTHR11067">
    <property type="entry name" value="INOSINE TRIPHOSPHATE PYROPHOSPHATASE/HAM1 PROTEIN"/>
    <property type="match status" value="1"/>
</dbReference>
<keyword evidence="5 10" id="KW-0378">Hydrolase</keyword>
<name>A0A9W6GCS0_9BACT</name>
<dbReference type="SUPFAM" id="SSF52972">
    <property type="entry name" value="ITPase-like"/>
    <property type="match status" value="1"/>
</dbReference>
<comment type="caution">
    <text evidence="12">The sequence shown here is derived from an EMBL/GenBank/DDBJ whole genome shotgun (WGS) entry which is preliminary data.</text>
</comment>
<proteinExistence type="inferred from homology"/>
<dbReference type="NCBIfam" id="NF011397">
    <property type="entry name" value="PRK14822.1"/>
    <property type="match status" value="1"/>
</dbReference>
<evidence type="ECO:0000256" key="4">
    <source>
        <dbReference type="ARBA" id="ARBA00022741"/>
    </source>
</evidence>
<reference evidence="12" key="1">
    <citation type="submission" date="2022-12" db="EMBL/GenBank/DDBJ databases">
        <title>Reference genome sequencing for broad-spectrum identification of bacterial and archaeal isolates by mass spectrometry.</title>
        <authorList>
            <person name="Sekiguchi Y."/>
            <person name="Tourlousse D.M."/>
        </authorList>
    </citation>
    <scope>NUCLEOTIDE SEQUENCE</scope>
    <source>
        <strain evidence="12">TSL-P1</strain>
    </source>
</reference>
<evidence type="ECO:0000256" key="9">
    <source>
        <dbReference type="ARBA" id="ARBA00052017"/>
    </source>
</evidence>
<dbReference type="GO" id="GO:0036220">
    <property type="term" value="F:ITP diphosphatase activity"/>
    <property type="evidence" value="ECO:0007669"/>
    <property type="project" value="UniProtKB-UniRule"/>
</dbReference>
<dbReference type="GO" id="GO:0009117">
    <property type="term" value="P:nucleotide metabolic process"/>
    <property type="evidence" value="ECO:0007669"/>
    <property type="project" value="UniProtKB-KW"/>
</dbReference>
<dbReference type="GO" id="GO:0009146">
    <property type="term" value="P:purine nucleoside triphosphate catabolic process"/>
    <property type="evidence" value="ECO:0007669"/>
    <property type="project" value="UniProtKB-UniRule"/>
</dbReference>
<comment type="similarity">
    <text evidence="1 10 11">Belongs to the HAM1 NTPase family.</text>
</comment>
<feature type="active site" description="Proton acceptor" evidence="10">
    <location>
        <position position="69"/>
    </location>
</feature>